<keyword evidence="1" id="KW-1185">Reference proteome</keyword>
<dbReference type="Proteomes" id="UP000694941">
    <property type="component" value="Unplaced"/>
</dbReference>
<evidence type="ECO:0000313" key="2">
    <source>
        <dbReference type="RefSeq" id="XP_022253335.1"/>
    </source>
</evidence>
<proteinExistence type="predicted"/>
<evidence type="ECO:0000313" key="1">
    <source>
        <dbReference type="Proteomes" id="UP000694941"/>
    </source>
</evidence>
<reference evidence="2" key="1">
    <citation type="submission" date="2025-08" db="UniProtKB">
        <authorList>
            <consortium name="RefSeq"/>
        </authorList>
    </citation>
    <scope>IDENTIFICATION</scope>
    <source>
        <tissue evidence="2">Muscle</tissue>
    </source>
</reference>
<accession>A0ABM1TBS9</accession>
<dbReference type="RefSeq" id="XP_022253335.1">
    <property type="nucleotide sequence ID" value="XM_022397627.1"/>
</dbReference>
<dbReference type="GeneID" id="111088217"/>
<protein>
    <submittedName>
        <fullName evidence="2">Uncharacterized protein LOC111088217</fullName>
    </submittedName>
</protein>
<organism evidence="1 2">
    <name type="scientific">Limulus polyphemus</name>
    <name type="common">Atlantic horseshoe crab</name>
    <dbReference type="NCBI Taxonomy" id="6850"/>
    <lineage>
        <taxon>Eukaryota</taxon>
        <taxon>Metazoa</taxon>
        <taxon>Ecdysozoa</taxon>
        <taxon>Arthropoda</taxon>
        <taxon>Chelicerata</taxon>
        <taxon>Merostomata</taxon>
        <taxon>Xiphosura</taxon>
        <taxon>Limulidae</taxon>
        <taxon>Limulus</taxon>
    </lineage>
</organism>
<sequence length="302" mass="34452">MTNNQPLQGDFDHPFHSLSSPSDCSLLASTILVSPCSSTPNYHPLSTSVTDPSSCPFDFMPGIYLFPGSDIRMVIDYHFPFSVDQFPFSVVVYQRSYLEIKKEINLTEEAEKLQGKSITFEYWCDSNDSSNSKEIIVDGMNKDVKCNMKKWEKSEKYNIEKGFNKSTEFFLAIRKIEVVGEKTTECTDTDSCKRNWIFEEKNIVGKDNFIDDEFFMSVGSKGIITFANQNIKSPGKVQFDYLCFDSKDSTPRQLSDTCETFKCHSAWETQTCSFNEANKEIKVTLNHDKILLLVRKIKGDGT</sequence>
<name>A0ABM1TBS9_LIMPO</name>
<gene>
    <name evidence="2" type="primary">LOC111088217</name>
</gene>